<dbReference type="SMART" id="SM00052">
    <property type="entry name" value="EAL"/>
    <property type="match status" value="1"/>
</dbReference>
<dbReference type="Pfam" id="PF14827">
    <property type="entry name" value="dCache_3"/>
    <property type="match status" value="1"/>
</dbReference>
<dbReference type="InterPro" id="IPR029150">
    <property type="entry name" value="dCache_3"/>
</dbReference>
<feature type="transmembrane region" description="Helical" evidence="1">
    <location>
        <begin position="271"/>
        <end position="290"/>
    </location>
</feature>
<dbReference type="PROSITE" id="PS50887">
    <property type="entry name" value="GGDEF"/>
    <property type="match status" value="1"/>
</dbReference>
<dbReference type="EMBL" id="JAOVZB010000007">
    <property type="protein sequence ID" value="MCV2403963.1"/>
    <property type="molecule type" value="Genomic_DNA"/>
</dbReference>
<dbReference type="PROSITE" id="PS50883">
    <property type="entry name" value="EAL"/>
    <property type="match status" value="1"/>
</dbReference>
<name>A0ABT2YVP4_9GAMM</name>
<evidence type="ECO:0000259" key="4">
    <source>
        <dbReference type="PROSITE" id="PS50887"/>
    </source>
</evidence>
<dbReference type="Pfam" id="PF00563">
    <property type="entry name" value="EAL"/>
    <property type="match status" value="1"/>
</dbReference>
<organism evidence="5 6">
    <name type="scientific">Marinomonas sargassi</name>
    <dbReference type="NCBI Taxonomy" id="2984494"/>
    <lineage>
        <taxon>Bacteria</taxon>
        <taxon>Pseudomonadati</taxon>
        <taxon>Pseudomonadota</taxon>
        <taxon>Gammaproteobacteria</taxon>
        <taxon>Oceanospirillales</taxon>
        <taxon>Oceanospirillaceae</taxon>
        <taxon>Marinomonas</taxon>
    </lineage>
</organism>
<accession>A0ABT2YVP4</accession>
<evidence type="ECO:0000313" key="6">
    <source>
        <dbReference type="Proteomes" id="UP001209713"/>
    </source>
</evidence>
<dbReference type="SUPFAM" id="SSF141868">
    <property type="entry name" value="EAL domain-like"/>
    <property type="match status" value="1"/>
</dbReference>
<evidence type="ECO:0000259" key="2">
    <source>
        <dbReference type="PROSITE" id="PS50883"/>
    </source>
</evidence>
<feature type="domain" description="HAMP" evidence="3">
    <location>
        <begin position="291"/>
        <end position="344"/>
    </location>
</feature>
<dbReference type="Gene3D" id="3.20.20.450">
    <property type="entry name" value="EAL domain"/>
    <property type="match status" value="1"/>
</dbReference>
<dbReference type="Proteomes" id="UP001209713">
    <property type="component" value="Unassembled WGS sequence"/>
</dbReference>
<keyword evidence="1" id="KW-0812">Transmembrane</keyword>
<dbReference type="InterPro" id="IPR003660">
    <property type="entry name" value="HAMP_dom"/>
</dbReference>
<comment type="caution">
    <text evidence="5">The sequence shown here is derived from an EMBL/GenBank/DDBJ whole genome shotgun (WGS) entry which is preliminary data.</text>
</comment>
<feature type="domain" description="GGDEF" evidence="4">
    <location>
        <begin position="375"/>
        <end position="510"/>
    </location>
</feature>
<dbReference type="InterPro" id="IPR001633">
    <property type="entry name" value="EAL_dom"/>
</dbReference>
<dbReference type="InterPro" id="IPR000160">
    <property type="entry name" value="GGDEF_dom"/>
</dbReference>
<dbReference type="InterPro" id="IPR050706">
    <property type="entry name" value="Cyclic-di-GMP_PDE-like"/>
</dbReference>
<dbReference type="SUPFAM" id="SSF55073">
    <property type="entry name" value="Nucleotide cyclase"/>
    <property type="match status" value="1"/>
</dbReference>
<protein>
    <submittedName>
        <fullName evidence="5">EAL domain-containing protein</fullName>
    </submittedName>
</protein>
<dbReference type="Gene3D" id="3.30.70.270">
    <property type="match status" value="1"/>
</dbReference>
<feature type="domain" description="EAL" evidence="2">
    <location>
        <begin position="517"/>
        <end position="770"/>
    </location>
</feature>
<keyword evidence="6" id="KW-1185">Reference proteome</keyword>
<dbReference type="InterPro" id="IPR035919">
    <property type="entry name" value="EAL_sf"/>
</dbReference>
<dbReference type="SMART" id="SM00304">
    <property type="entry name" value="HAMP"/>
    <property type="match status" value="1"/>
</dbReference>
<keyword evidence="1" id="KW-0472">Membrane</keyword>
<evidence type="ECO:0000259" key="3">
    <source>
        <dbReference type="PROSITE" id="PS50885"/>
    </source>
</evidence>
<evidence type="ECO:0000256" key="1">
    <source>
        <dbReference type="SAM" id="Phobius"/>
    </source>
</evidence>
<dbReference type="SMART" id="SM00267">
    <property type="entry name" value="GGDEF"/>
    <property type="match status" value="1"/>
</dbReference>
<dbReference type="PANTHER" id="PTHR33121:SF71">
    <property type="entry name" value="OXYGEN SENSOR PROTEIN DOSP"/>
    <property type="match status" value="1"/>
</dbReference>
<dbReference type="NCBIfam" id="TIGR00254">
    <property type="entry name" value="GGDEF"/>
    <property type="match status" value="1"/>
</dbReference>
<sequence length="778" mass="86744">MFKSFQTRLIVFVLALLALIQLGTAFAVLSSLKKENYRQGIAAIDVSRNVFDLFLASRAEQLIQGVEILASDFGFRQAVATRETQTLRSALENNSTRIHADFSLLVTPTGEIITATRDFELDETTANLLQAARRSGNASISTKTSYGPNAYQLVLVPVKAPNVVAWVGMAFVLDKALAEEIKSVAGLDISFIYNTTNTEEFSGQSTLPEADKNLLLKSLGDIATILKTPVFSDNEEYLSLGVDLKLPNHWGVINLPYGPWLESYKDTRNQLLLVFSGTLTLAILLGLIFARNMTKPINRLVNYASQIGQSINKSKLEAPKMTGEFGVLSKTMEQMKTAIISREKELTYRASHDTLTGLYNQSAVELHLAEVLPKTQGGMILVNIRHFKNLNNMLGVDIGNLLLSKVAERLSNWSQDVHMLARLNSDKFLLILEQDISLQDCESIKSLFNPEFETESASGVSSCMRLDVSIAVLPFVHATNNVNTALRRLDIISDKARAETGLCEFYEQGQDEDHQRQLTIIRDLSEALASNQLFVVYQPKVGLKNKDCHEAEALIRWIHPDLGFLPPDEFITLLEHAGNIQELTKWILNSVLEQLSQWWAQGHQIRVAINLSTHDLLDDELPKMVEQALEANNLPPQALALEVTESAVMKDREKVIAILQSLREMGVHLAIDDFGTGQSSLAYLHDLPVNEVKIDRAFIQFMDTNKCDEFIAKASIDLSHALGFQVTAEGAENTAGVSLLEKYKCEKVQGYVFSKPLVADEFFQWREDFHNTAHSTED</sequence>
<dbReference type="InterPro" id="IPR043128">
    <property type="entry name" value="Rev_trsase/Diguanyl_cyclase"/>
</dbReference>
<dbReference type="Gene3D" id="6.10.340.10">
    <property type="match status" value="1"/>
</dbReference>
<reference evidence="5 6" key="1">
    <citation type="submission" date="2022-10" db="EMBL/GenBank/DDBJ databases">
        <title>Marinomonas transparenta sp. nov. and Marinomonas sargassi sp. nov., isolated from marine alga (Sargassum natans (L.) Gaillon).</title>
        <authorList>
            <person name="Wang Y."/>
        </authorList>
    </citation>
    <scope>NUCLEOTIDE SEQUENCE [LARGE SCALE GENOMIC DNA]</scope>
    <source>
        <strain evidence="5 6">C2222</strain>
    </source>
</reference>
<keyword evidence="1" id="KW-1133">Transmembrane helix</keyword>
<proteinExistence type="predicted"/>
<gene>
    <name evidence="5" type="ORF">OFY17_13925</name>
</gene>
<dbReference type="Pfam" id="PF00990">
    <property type="entry name" value="GGDEF"/>
    <property type="match status" value="1"/>
</dbReference>
<dbReference type="InterPro" id="IPR029787">
    <property type="entry name" value="Nucleotide_cyclase"/>
</dbReference>
<dbReference type="CDD" id="cd01948">
    <property type="entry name" value="EAL"/>
    <property type="match status" value="1"/>
</dbReference>
<dbReference type="PANTHER" id="PTHR33121">
    <property type="entry name" value="CYCLIC DI-GMP PHOSPHODIESTERASE PDEF"/>
    <property type="match status" value="1"/>
</dbReference>
<dbReference type="RefSeq" id="WP_263531347.1">
    <property type="nucleotide sequence ID" value="NZ_JAOVZB010000007.1"/>
</dbReference>
<evidence type="ECO:0000313" key="5">
    <source>
        <dbReference type="EMBL" id="MCV2403963.1"/>
    </source>
</evidence>
<dbReference type="PROSITE" id="PS50885">
    <property type="entry name" value="HAMP"/>
    <property type="match status" value="1"/>
</dbReference>